<sequence>MQVTFCRLRTHQWCFILFNIVLFHALLFGADFMEEYFLQSPPFSYTDAKFMEIREQARKLDLHLMKDNISKSYLISGPDVCSEREVFLLSVVFCSPENKTRRRTIRDTWGNVTAYKGRAVITIFALGMPVSETIQSEIVNESQIYSDIIEGSFLDTYHNETLKMIMMMEWVVTFCPTARFVLKTEQNMFVNIKSLADYLLGLETNSEDLYTGRVIHQSLPDKDPQSPNFVPVSSYSETYYPDYCSGAAMVMSQDVVRKVYLVSELVTTLVPSDVFVGICALRAGILSTHSSRFSGTRHIRYNRCCYKFIFSSSIEDDRELSSAWRDMNEGEDCTVMKTYYGLVSCKVWTYIDKLNYFNKDIKDSALSF</sequence>
<evidence type="ECO:0000256" key="4">
    <source>
        <dbReference type="ARBA" id="ARBA00022676"/>
    </source>
</evidence>
<organism evidence="14 15">
    <name type="scientific">Pelobates cultripes</name>
    <name type="common">Western spadefoot toad</name>
    <dbReference type="NCBI Taxonomy" id="61616"/>
    <lineage>
        <taxon>Eukaryota</taxon>
        <taxon>Metazoa</taxon>
        <taxon>Chordata</taxon>
        <taxon>Craniata</taxon>
        <taxon>Vertebrata</taxon>
        <taxon>Euteleostomi</taxon>
        <taxon>Amphibia</taxon>
        <taxon>Batrachia</taxon>
        <taxon>Anura</taxon>
        <taxon>Pelobatoidea</taxon>
        <taxon>Pelobatidae</taxon>
        <taxon>Pelobates</taxon>
    </lineage>
</organism>
<evidence type="ECO:0000256" key="11">
    <source>
        <dbReference type="ARBA" id="ARBA00023136"/>
    </source>
</evidence>
<comment type="subcellular location">
    <subcellularLocation>
        <location evidence="1 13">Golgi apparatus membrane</location>
        <topology evidence="1 13">Single-pass type II membrane protein</topology>
    </subcellularLocation>
</comment>
<evidence type="ECO:0000256" key="1">
    <source>
        <dbReference type="ARBA" id="ARBA00004323"/>
    </source>
</evidence>
<dbReference type="EC" id="2.4.1.-" evidence="13"/>
<keyword evidence="12" id="KW-0325">Glycoprotein</keyword>
<evidence type="ECO:0000256" key="3">
    <source>
        <dbReference type="ARBA" id="ARBA00008661"/>
    </source>
</evidence>
<dbReference type="GO" id="GO:0016758">
    <property type="term" value="F:hexosyltransferase activity"/>
    <property type="evidence" value="ECO:0007669"/>
    <property type="project" value="InterPro"/>
</dbReference>
<evidence type="ECO:0000256" key="7">
    <source>
        <dbReference type="ARBA" id="ARBA00022968"/>
    </source>
</evidence>
<dbReference type="PANTHER" id="PTHR11214:SF29">
    <property type="entry name" value="BETA-1,3-GALACTOSYLTRANSFERASE 9"/>
    <property type="match status" value="1"/>
</dbReference>
<dbReference type="InterPro" id="IPR002659">
    <property type="entry name" value="Glyco_trans_31"/>
</dbReference>
<evidence type="ECO:0000256" key="9">
    <source>
        <dbReference type="ARBA" id="ARBA00023034"/>
    </source>
</evidence>
<comment type="pathway">
    <text evidence="2">Protein modification; protein glycosylation.</text>
</comment>
<reference evidence="14" key="1">
    <citation type="submission" date="2022-03" db="EMBL/GenBank/DDBJ databases">
        <authorList>
            <person name="Alioto T."/>
            <person name="Alioto T."/>
            <person name="Gomez Garrido J."/>
        </authorList>
    </citation>
    <scope>NUCLEOTIDE SEQUENCE</scope>
</reference>
<evidence type="ECO:0000313" key="14">
    <source>
        <dbReference type="EMBL" id="CAH2316685.1"/>
    </source>
</evidence>
<name>A0AAD1T7Y1_PELCU</name>
<dbReference type="EMBL" id="OW240920">
    <property type="protein sequence ID" value="CAH2316685.1"/>
    <property type="molecule type" value="Genomic_DNA"/>
</dbReference>
<dbReference type="PANTHER" id="PTHR11214">
    <property type="entry name" value="BETA-1,3-N-ACETYLGLUCOSAMINYLTRANSFERASE"/>
    <property type="match status" value="1"/>
</dbReference>
<keyword evidence="15" id="KW-1185">Reference proteome</keyword>
<gene>
    <name evidence="14" type="ORF">PECUL_23A010979</name>
</gene>
<dbReference type="GO" id="GO:0006493">
    <property type="term" value="P:protein O-linked glycosylation"/>
    <property type="evidence" value="ECO:0007669"/>
    <property type="project" value="TreeGrafter"/>
</dbReference>
<dbReference type="FunFam" id="3.90.550.50:FF:000001">
    <property type="entry name" value="Hexosyltransferase"/>
    <property type="match status" value="1"/>
</dbReference>
<keyword evidence="6 13" id="KW-0812">Transmembrane</keyword>
<accession>A0AAD1T7Y1</accession>
<protein>
    <recommendedName>
        <fullName evidence="13">Hexosyltransferase</fullName>
        <ecNumber evidence="13">2.4.1.-</ecNumber>
    </recommendedName>
</protein>
<keyword evidence="5" id="KW-0808">Transferase</keyword>
<evidence type="ECO:0000256" key="13">
    <source>
        <dbReference type="RuleBase" id="RU363063"/>
    </source>
</evidence>
<feature type="transmembrane region" description="Helical" evidence="13">
    <location>
        <begin position="12"/>
        <end position="30"/>
    </location>
</feature>
<evidence type="ECO:0000256" key="8">
    <source>
        <dbReference type="ARBA" id="ARBA00022989"/>
    </source>
</evidence>
<dbReference type="Gene3D" id="3.90.550.50">
    <property type="match status" value="1"/>
</dbReference>
<keyword evidence="4 13" id="KW-0328">Glycosyltransferase</keyword>
<dbReference type="Pfam" id="PF01762">
    <property type="entry name" value="Galactosyl_T"/>
    <property type="match status" value="1"/>
</dbReference>
<evidence type="ECO:0000256" key="2">
    <source>
        <dbReference type="ARBA" id="ARBA00004922"/>
    </source>
</evidence>
<keyword evidence="11 13" id="KW-0472">Membrane</keyword>
<dbReference type="AlphaFoldDB" id="A0AAD1T7Y1"/>
<comment type="similarity">
    <text evidence="3 13">Belongs to the glycosyltransferase 31 family.</text>
</comment>
<dbReference type="GO" id="GO:0000139">
    <property type="term" value="C:Golgi membrane"/>
    <property type="evidence" value="ECO:0007669"/>
    <property type="project" value="UniProtKB-SubCell"/>
</dbReference>
<evidence type="ECO:0000313" key="15">
    <source>
        <dbReference type="Proteomes" id="UP001295444"/>
    </source>
</evidence>
<dbReference type="Proteomes" id="UP001295444">
    <property type="component" value="Chromosome 09"/>
</dbReference>
<dbReference type="GO" id="GO:0006629">
    <property type="term" value="P:lipid metabolic process"/>
    <property type="evidence" value="ECO:0007669"/>
    <property type="project" value="UniProtKB-KW"/>
</dbReference>
<evidence type="ECO:0000256" key="6">
    <source>
        <dbReference type="ARBA" id="ARBA00022692"/>
    </source>
</evidence>
<keyword evidence="7 13" id="KW-0735">Signal-anchor</keyword>
<evidence type="ECO:0000256" key="5">
    <source>
        <dbReference type="ARBA" id="ARBA00022679"/>
    </source>
</evidence>
<keyword evidence="10" id="KW-0443">Lipid metabolism</keyword>
<proteinExistence type="inferred from homology"/>
<evidence type="ECO:0000256" key="10">
    <source>
        <dbReference type="ARBA" id="ARBA00023098"/>
    </source>
</evidence>
<keyword evidence="8 13" id="KW-1133">Transmembrane helix</keyword>
<evidence type="ECO:0000256" key="12">
    <source>
        <dbReference type="ARBA" id="ARBA00023180"/>
    </source>
</evidence>
<keyword evidence="9 13" id="KW-0333">Golgi apparatus</keyword>